<accession>A0A2A9HB29</accession>
<dbReference type="InterPro" id="IPR039424">
    <property type="entry name" value="SBP_5"/>
</dbReference>
<dbReference type="GO" id="GO:0043190">
    <property type="term" value="C:ATP-binding cassette (ABC) transporter complex"/>
    <property type="evidence" value="ECO:0007669"/>
    <property type="project" value="InterPro"/>
</dbReference>
<keyword evidence="1" id="KW-0732">Signal</keyword>
<name>A0A2A9HB29_TEPT2</name>
<dbReference type="Proteomes" id="UP000223071">
    <property type="component" value="Unassembled WGS sequence"/>
</dbReference>
<keyword evidence="5" id="KW-1185">Reference proteome</keyword>
<dbReference type="GO" id="GO:0015833">
    <property type="term" value="P:peptide transport"/>
    <property type="evidence" value="ECO:0007669"/>
    <property type="project" value="TreeGrafter"/>
</dbReference>
<proteinExistence type="predicted"/>
<evidence type="ECO:0000313" key="4">
    <source>
        <dbReference type="EMBL" id="PFG73177.1"/>
    </source>
</evidence>
<feature type="domain" description="Solute-binding protein family 5" evidence="3">
    <location>
        <begin position="129"/>
        <end position="509"/>
    </location>
</feature>
<evidence type="ECO:0000313" key="5">
    <source>
        <dbReference type="Proteomes" id="UP000223071"/>
    </source>
</evidence>
<feature type="compositionally biased region" description="Low complexity" evidence="2">
    <location>
        <begin position="53"/>
        <end position="75"/>
    </location>
</feature>
<dbReference type="GO" id="GO:1904680">
    <property type="term" value="F:peptide transmembrane transporter activity"/>
    <property type="evidence" value="ECO:0007669"/>
    <property type="project" value="TreeGrafter"/>
</dbReference>
<dbReference type="EMBL" id="PDJQ01000001">
    <property type="protein sequence ID" value="PFG73177.1"/>
    <property type="molecule type" value="Genomic_DNA"/>
</dbReference>
<reference evidence="4 5" key="1">
    <citation type="submission" date="2017-09" db="EMBL/GenBank/DDBJ databases">
        <title>Sequencing the genomes of two abundant thermophiles in Great Basin hot springs: Thermocrinis jamiesonii and novel Chloroflexi Thermoflexus hugenholtzii.</title>
        <authorList>
            <person name="Hedlund B."/>
        </authorList>
    </citation>
    <scope>NUCLEOTIDE SEQUENCE [LARGE SCALE GENOMIC DNA]</scope>
    <source>
        <strain evidence="4 5">G233</strain>
    </source>
</reference>
<dbReference type="Gene3D" id="3.10.105.10">
    <property type="entry name" value="Dipeptide-binding Protein, Domain 3"/>
    <property type="match status" value="1"/>
</dbReference>
<organism evidence="4 5">
    <name type="scientific">Tepidiforma thermophila (strain KCTC 52669 / CGMCC 1.13589 / G233)</name>
    <dbReference type="NCBI Taxonomy" id="2761530"/>
    <lineage>
        <taxon>Bacteria</taxon>
        <taxon>Bacillati</taxon>
        <taxon>Chloroflexota</taxon>
        <taxon>Tepidiformia</taxon>
        <taxon>Tepidiformales</taxon>
        <taxon>Tepidiformaceae</taxon>
        <taxon>Tepidiforma</taxon>
    </lineage>
</organism>
<evidence type="ECO:0000256" key="1">
    <source>
        <dbReference type="ARBA" id="ARBA00022729"/>
    </source>
</evidence>
<dbReference type="Gene3D" id="3.40.190.10">
    <property type="entry name" value="Periplasmic binding protein-like II"/>
    <property type="match status" value="1"/>
</dbReference>
<dbReference type="SUPFAM" id="SSF53850">
    <property type="entry name" value="Periplasmic binding protein-like II"/>
    <property type="match status" value="1"/>
</dbReference>
<protein>
    <submittedName>
        <fullName evidence="4">ABC-type transport system substrate-binding protein</fullName>
    </submittedName>
</protein>
<gene>
    <name evidence="4" type="ORF">A9A59_0372</name>
</gene>
<dbReference type="CDD" id="cd00995">
    <property type="entry name" value="PBP2_NikA_DppA_OppA_like"/>
    <property type="match status" value="1"/>
</dbReference>
<evidence type="ECO:0000256" key="2">
    <source>
        <dbReference type="SAM" id="MobiDB-lite"/>
    </source>
</evidence>
<evidence type="ECO:0000259" key="3">
    <source>
        <dbReference type="Pfam" id="PF00496"/>
    </source>
</evidence>
<dbReference type="InterPro" id="IPR006311">
    <property type="entry name" value="TAT_signal"/>
</dbReference>
<dbReference type="InterPro" id="IPR030678">
    <property type="entry name" value="Peptide/Ni-bd"/>
</dbReference>
<dbReference type="PANTHER" id="PTHR30290">
    <property type="entry name" value="PERIPLASMIC BINDING COMPONENT OF ABC TRANSPORTER"/>
    <property type="match status" value="1"/>
</dbReference>
<dbReference type="PANTHER" id="PTHR30290:SF38">
    <property type="entry name" value="D,D-DIPEPTIDE-BINDING PERIPLASMIC PROTEIN DDPA-RELATED"/>
    <property type="match status" value="1"/>
</dbReference>
<comment type="caution">
    <text evidence="4">The sequence shown here is derived from an EMBL/GenBank/DDBJ whole genome shotgun (WGS) entry which is preliminary data.</text>
</comment>
<dbReference type="GO" id="GO:0042597">
    <property type="term" value="C:periplasmic space"/>
    <property type="evidence" value="ECO:0007669"/>
    <property type="project" value="UniProtKB-ARBA"/>
</dbReference>
<dbReference type="AlphaFoldDB" id="A0A2A9HB29"/>
<dbReference type="Pfam" id="PF00496">
    <property type="entry name" value="SBP_bac_5"/>
    <property type="match status" value="1"/>
</dbReference>
<dbReference type="InterPro" id="IPR000914">
    <property type="entry name" value="SBP_5_dom"/>
</dbReference>
<sequence length="609" mass="67595">MLTVPDSDNYWTRKLARKGMTRRRLLGTAGVTGVGVAALGLVGCGDDDDDDTGGLPTATTAPSGSPTAAASPTEAAKQKGGVARFTSAGNTWDTFDIDRSRFTPVSTLFGWTNLGVVQWDSYTKGVIGGALAEKWEQPDKQTIVFTLRPNVYWHDKPPVNGRLAKAEDIAKFIERNVAGKLRDGTEDPNFYRKSAFQVVDKVEVVDEKTVKVTLKTPNPFFLNTLAGAYAKVQAPEAIDAFEKDYANLKPELVIGTGGMILKSFKAEGELEYVRNEKFYRQVNWDGVKYLNLFTDQSAQLAAFEQKQLDSFSPTQNAVADDLLKRYQGKITEYKQFSANPQAGTYYGGAAPWNNPNLIGAIFRAFDRRALIQSLLQGNAVLSGNVPPTQAAFTIPEKELITFPGYLEDRAKEEAEAKKMWEAGGGPALGEIIVDIPDIWEGLYSGGAALITNQLQKVLGNKFTAKIEPYSTITTKIVKQEYGNGKNNIWFGWITEITDPEPSLLNYLQYNSKQPQFQQFGVKIDKVDQLTDALMQEFDIAKRQEMNKEIVRELIKNYGAGIPYTLVAVSRIMRWNYFKTGEIVPFVTSHQAVTESWFDQTDPTWQGRPA</sequence>
<dbReference type="PIRSF" id="PIRSF002741">
    <property type="entry name" value="MppA"/>
    <property type="match status" value="1"/>
</dbReference>
<feature type="region of interest" description="Disordered" evidence="2">
    <location>
        <begin position="48"/>
        <end position="81"/>
    </location>
</feature>
<dbReference type="PROSITE" id="PS51318">
    <property type="entry name" value="TAT"/>
    <property type="match status" value="1"/>
</dbReference>